<evidence type="ECO:0000256" key="1">
    <source>
        <dbReference type="SAM" id="Phobius"/>
    </source>
</evidence>
<gene>
    <name evidence="2" type="ORF">ACFFP1_18275</name>
</gene>
<keyword evidence="1" id="KW-0472">Membrane</keyword>
<evidence type="ECO:0000313" key="3">
    <source>
        <dbReference type="Proteomes" id="UP001589702"/>
    </source>
</evidence>
<protein>
    <submittedName>
        <fullName evidence="2">Uncharacterized protein</fullName>
    </submittedName>
</protein>
<dbReference type="RefSeq" id="WP_234752506.1">
    <property type="nucleotide sequence ID" value="NZ_BAAAWN010000001.1"/>
</dbReference>
<evidence type="ECO:0000313" key="2">
    <source>
        <dbReference type="EMBL" id="MFB9821442.1"/>
    </source>
</evidence>
<reference evidence="2 3" key="1">
    <citation type="submission" date="2024-09" db="EMBL/GenBank/DDBJ databases">
        <authorList>
            <person name="Sun Q."/>
            <person name="Mori K."/>
        </authorList>
    </citation>
    <scope>NUCLEOTIDE SEQUENCE [LARGE SCALE GENOMIC DNA]</scope>
    <source>
        <strain evidence="2 3">JCM 1334</strain>
    </source>
</reference>
<sequence>MGFLANWLRKMGDHADGWKNGGDSWSYLRPVQFRSMEDLQAIADVMTEQGGVARFTFEGYNPKTLSEIEQTADADLNQIWIAAFTEDPGPEAVTLSGSFAWVRIANEAFMKENPGVGYLTIYVGNGLQDKVAASGAIRQLTVSTLSERVRRACESVKPPRGGRYPVIDTITKATLKQRQHDKKIRRQAAWISFAASIVTTVLTSGVLHFLFPQAAGK</sequence>
<organism evidence="2 3">
    <name type="scientific">Arthrobacter ramosus</name>
    <dbReference type="NCBI Taxonomy" id="1672"/>
    <lineage>
        <taxon>Bacteria</taxon>
        <taxon>Bacillati</taxon>
        <taxon>Actinomycetota</taxon>
        <taxon>Actinomycetes</taxon>
        <taxon>Micrococcales</taxon>
        <taxon>Micrococcaceae</taxon>
        <taxon>Arthrobacter</taxon>
    </lineage>
</organism>
<dbReference type="Proteomes" id="UP001589702">
    <property type="component" value="Unassembled WGS sequence"/>
</dbReference>
<keyword evidence="1" id="KW-1133">Transmembrane helix</keyword>
<name>A0ABV5Y376_ARTRM</name>
<dbReference type="EMBL" id="JBHMBC010000036">
    <property type="protein sequence ID" value="MFB9821442.1"/>
    <property type="molecule type" value="Genomic_DNA"/>
</dbReference>
<keyword evidence="1" id="KW-0812">Transmembrane</keyword>
<feature type="transmembrane region" description="Helical" evidence="1">
    <location>
        <begin position="188"/>
        <end position="211"/>
    </location>
</feature>
<proteinExistence type="predicted"/>
<accession>A0ABV5Y376</accession>
<comment type="caution">
    <text evidence="2">The sequence shown here is derived from an EMBL/GenBank/DDBJ whole genome shotgun (WGS) entry which is preliminary data.</text>
</comment>
<keyword evidence="3" id="KW-1185">Reference proteome</keyword>